<name>A0A0A1SL77_9HYPO</name>
<dbReference type="FunFam" id="2.70.100.10:FF:000001">
    <property type="entry name" value="Glucanase"/>
    <property type="match status" value="1"/>
</dbReference>
<gene>
    <name evidence="13" type="ORF">VHEMI01190</name>
</gene>
<keyword evidence="14" id="KW-1185">Reference proteome</keyword>
<dbReference type="STRING" id="1531966.A0A0A1SL77"/>
<dbReference type="PANTHER" id="PTHR33753">
    <property type="entry name" value="1,4-BETA-D-GLUCAN CELLOBIOHYDROLASE B"/>
    <property type="match status" value="1"/>
</dbReference>
<proteinExistence type="inferred from homology"/>
<dbReference type="AlphaFoldDB" id="A0A0A1SL77"/>
<accession>A0A0A1SL77</accession>
<organism evidence="13 14">
    <name type="scientific">[Torrubiella] hemipterigena</name>
    <dbReference type="NCBI Taxonomy" id="1531966"/>
    <lineage>
        <taxon>Eukaryota</taxon>
        <taxon>Fungi</taxon>
        <taxon>Dikarya</taxon>
        <taxon>Ascomycota</taxon>
        <taxon>Pezizomycotina</taxon>
        <taxon>Sordariomycetes</taxon>
        <taxon>Hypocreomycetidae</taxon>
        <taxon>Hypocreales</taxon>
        <taxon>Clavicipitaceae</taxon>
        <taxon>Clavicipitaceae incertae sedis</taxon>
        <taxon>'Torrubiella' clade</taxon>
    </lineage>
</organism>
<keyword evidence="8 10" id="KW-0326">Glycosidase</keyword>
<protein>
    <recommendedName>
        <fullName evidence="10">Glucanase</fullName>
        <ecNumber evidence="10">3.2.1.-</ecNumber>
    </recommendedName>
</protein>
<sequence>MSRAILLSALLSAIKAQQVCTSKAETHPPLTWSQCSTGGCSPVQGSVVVDANWRWVHAVDGYTNCYTGNSWNTTACSSGATCAKNCCVDGADYQGTYGVTTSSDSLSLQFVTQSQGKNVGSRLYLMQDENKYQMFTLLGNEFSFDVDVSQLGCGLNGALYFVSMDEDGGKARFPGNAAGAKYGTGYCDAQCPRDVKFIDGVANSEGWVPNPNDPNSGTGSLGTCCAEMDIWEANSISTAFTAHPCTTNAQHSCTGDACGGAGSSSRYGGTCDPDGCDFNAFRQGNETFYGPGGSFTIDTTKKVTVTTRFIKGADGSLSDIKRFYSQGGKVFANPASDIAGVAGNSLTKDYCTAQKSVFGDTDDFAKKGGLAQMGAAVAKPMVLVMSLWDDHSVNMLWLDSTYPTTSTAPGAKRGSCSTDSGKPSDVENSQANSKVIFSAIKFGPIGSTLAGVAV</sequence>
<keyword evidence="4 10" id="KW-0378">Hydrolase</keyword>
<dbReference type="InterPro" id="IPR001722">
    <property type="entry name" value="Glyco_hydro_7"/>
</dbReference>
<evidence type="ECO:0000256" key="6">
    <source>
        <dbReference type="ARBA" id="ARBA00023157"/>
    </source>
</evidence>
<dbReference type="SUPFAM" id="SSF49899">
    <property type="entry name" value="Concanavalin A-like lectins/glucanases"/>
    <property type="match status" value="1"/>
</dbReference>
<evidence type="ECO:0000256" key="9">
    <source>
        <dbReference type="ARBA" id="ARBA00023326"/>
    </source>
</evidence>
<evidence type="ECO:0000313" key="14">
    <source>
        <dbReference type="Proteomes" id="UP000039046"/>
    </source>
</evidence>
<dbReference type="Pfam" id="PF00840">
    <property type="entry name" value="Glyco_hydro_7"/>
    <property type="match status" value="1"/>
</dbReference>
<comment type="similarity">
    <text evidence="2 10">Belongs to the glycosyl hydrolase 7 (cellulase C) family.</text>
</comment>
<dbReference type="HOGENOM" id="CLU_020817_3_2_1"/>
<dbReference type="InterPro" id="IPR013320">
    <property type="entry name" value="ConA-like_dom_sf"/>
</dbReference>
<evidence type="ECO:0000256" key="10">
    <source>
        <dbReference type="RuleBase" id="RU361164"/>
    </source>
</evidence>
<evidence type="ECO:0000313" key="13">
    <source>
        <dbReference type="EMBL" id="CEJ81038.1"/>
    </source>
</evidence>
<dbReference type="PANTHER" id="PTHR33753:SF2">
    <property type="entry name" value="GLYCOSIDE HYDROLASE FAMILY 7 PROTEIN"/>
    <property type="match status" value="1"/>
</dbReference>
<evidence type="ECO:0000256" key="7">
    <source>
        <dbReference type="ARBA" id="ARBA00023277"/>
    </source>
</evidence>
<keyword evidence="6" id="KW-1015">Disulfide bond</keyword>
<reference evidence="13 14" key="1">
    <citation type="journal article" date="2015" name="Genome Announc.">
        <title>Draft Genome Sequence and Gene Annotation of the Entomopathogenic Fungus Verticillium hemipterigenum.</title>
        <authorList>
            <person name="Horn F."/>
            <person name="Habel A."/>
            <person name="Scharf D.H."/>
            <person name="Dworschak J."/>
            <person name="Brakhage A.A."/>
            <person name="Guthke R."/>
            <person name="Hertweck C."/>
            <person name="Linde J."/>
        </authorList>
    </citation>
    <scope>NUCLEOTIDE SEQUENCE [LARGE SCALE GENOMIC DNA]</scope>
</reference>
<dbReference type="OrthoDB" id="412382at2759"/>
<keyword evidence="5 10" id="KW-0136">Cellulose degradation</keyword>
<keyword evidence="9 10" id="KW-0624">Polysaccharide degradation</keyword>
<dbReference type="Gene3D" id="2.70.100.10">
    <property type="entry name" value="Glycoside hydrolase, family 7, domain"/>
    <property type="match status" value="1"/>
</dbReference>
<feature type="chain" id="PRO_5001978586" description="Glucanase" evidence="12">
    <location>
        <begin position="17"/>
        <end position="454"/>
    </location>
</feature>
<evidence type="ECO:0000256" key="11">
    <source>
        <dbReference type="SAM" id="MobiDB-lite"/>
    </source>
</evidence>
<evidence type="ECO:0000256" key="4">
    <source>
        <dbReference type="ARBA" id="ARBA00022801"/>
    </source>
</evidence>
<comment type="catalytic activity">
    <reaction evidence="1">
        <text>Hydrolysis of (1-&gt;4)-beta-D-glucosidic linkages in cellulose and cellotetraose, releasing cellobiose from the non-reducing ends of the chains.</text>
        <dbReference type="EC" id="3.2.1.91"/>
    </reaction>
</comment>
<evidence type="ECO:0000256" key="2">
    <source>
        <dbReference type="ARBA" id="ARBA00006044"/>
    </source>
</evidence>
<feature type="region of interest" description="Disordered" evidence="11">
    <location>
        <begin position="405"/>
        <end position="428"/>
    </location>
</feature>
<dbReference type="CDD" id="cd07999">
    <property type="entry name" value="GH7_CBH_EG"/>
    <property type="match status" value="1"/>
</dbReference>
<evidence type="ECO:0000256" key="3">
    <source>
        <dbReference type="ARBA" id="ARBA00022729"/>
    </source>
</evidence>
<dbReference type="PRINTS" id="PR00734">
    <property type="entry name" value="GLHYDRLASE7"/>
</dbReference>
<evidence type="ECO:0000256" key="12">
    <source>
        <dbReference type="SAM" id="SignalP"/>
    </source>
</evidence>
<dbReference type="GO" id="GO:0030245">
    <property type="term" value="P:cellulose catabolic process"/>
    <property type="evidence" value="ECO:0007669"/>
    <property type="project" value="UniProtKB-KW"/>
</dbReference>
<dbReference type="Proteomes" id="UP000039046">
    <property type="component" value="Unassembled WGS sequence"/>
</dbReference>
<feature type="compositionally biased region" description="Polar residues" evidence="11">
    <location>
        <begin position="415"/>
        <end position="428"/>
    </location>
</feature>
<keyword evidence="3 12" id="KW-0732">Signal</keyword>
<dbReference type="EMBL" id="CDHN01000001">
    <property type="protein sequence ID" value="CEJ81038.1"/>
    <property type="molecule type" value="Genomic_DNA"/>
</dbReference>
<evidence type="ECO:0000256" key="8">
    <source>
        <dbReference type="ARBA" id="ARBA00023295"/>
    </source>
</evidence>
<feature type="signal peptide" evidence="12">
    <location>
        <begin position="1"/>
        <end position="16"/>
    </location>
</feature>
<dbReference type="GO" id="GO:0016162">
    <property type="term" value="F:cellulose 1,4-beta-cellobiosidase activity"/>
    <property type="evidence" value="ECO:0007669"/>
    <property type="project" value="UniProtKB-EC"/>
</dbReference>
<dbReference type="InterPro" id="IPR037019">
    <property type="entry name" value="Glyco_hydro_7_sf"/>
</dbReference>
<dbReference type="EC" id="3.2.1.-" evidence="10"/>
<evidence type="ECO:0000256" key="5">
    <source>
        <dbReference type="ARBA" id="ARBA00023001"/>
    </source>
</evidence>
<evidence type="ECO:0000256" key="1">
    <source>
        <dbReference type="ARBA" id="ARBA00001641"/>
    </source>
</evidence>
<keyword evidence="7" id="KW-0119">Carbohydrate metabolism</keyword>